<comment type="caution">
    <text evidence="3">The sequence shown here is derived from an EMBL/GenBank/DDBJ whole genome shotgun (WGS) entry which is preliminary data.</text>
</comment>
<reference evidence="3" key="1">
    <citation type="journal article" date="2023" name="Science">
        <title>Elucidation of the pathway for biosynthesis of saponin adjuvants from the soapbark tree.</title>
        <authorList>
            <person name="Reed J."/>
            <person name="Orme A."/>
            <person name="El-Demerdash A."/>
            <person name="Owen C."/>
            <person name="Martin L.B.B."/>
            <person name="Misra R.C."/>
            <person name="Kikuchi S."/>
            <person name="Rejzek M."/>
            <person name="Martin A.C."/>
            <person name="Harkess A."/>
            <person name="Leebens-Mack J."/>
            <person name="Louveau T."/>
            <person name="Stephenson M.J."/>
            <person name="Osbourn A."/>
        </authorList>
    </citation>
    <scope>NUCLEOTIDE SEQUENCE</scope>
    <source>
        <strain evidence="3">S10</strain>
    </source>
</reference>
<evidence type="ECO:0000256" key="1">
    <source>
        <dbReference type="ARBA" id="ARBA00023006"/>
    </source>
</evidence>
<evidence type="ECO:0000313" key="4">
    <source>
        <dbReference type="Proteomes" id="UP001163823"/>
    </source>
</evidence>
<dbReference type="GO" id="GO:1901096">
    <property type="term" value="P:regulation of autophagosome maturation"/>
    <property type="evidence" value="ECO:0007669"/>
    <property type="project" value="TreeGrafter"/>
</dbReference>
<dbReference type="PANTHER" id="PTHR21481">
    <property type="entry name" value="PROTEIN CLEC16A"/>
    <property type="match status" value="1"/>
</dbReference>
<gene>
    <name evidence="3" type="ORF">O6P43_009647</name>
</gene>
<protein>
    <submittedName>
        <fullName evidence="3">Protein CLEC16A</fullName>
    </submittedName>
</protein>
<accession>A0AAD7VDG9</accession>
<evidence type="ECO:0000259" key="2">
    <source>
        <dbReference type="Pfam" id="PF09758"/>
    </source>
</evidence>
<proteinExistence type="predicted"/>
<dbReference type="Proteomes" id="UP001163823">
    <property type="component" value="Chromosome 4"/>
</dbReference>
<dbReference type="GO" id="GO:0005770">
    <property type="term" value="C:late endosome"/>
    <property type="evidence" value="ECO:0007669"/>
    <property type="project" value="TreeGrafter"/>
</dbReference>
<dbReference type="EMBL" id="JARAOO010000004">
    <property type="protein sequence ID" value="KAJ7971648.1"/>
    <property type="molecule type" value="Genomic_DNA"/>
</dbReference>
<evidence type="ECO:0000313" key="3">
    <source>
        <dbReference type="EMBL" id="KAJ7971648.1"/>
    </source>
</evidence>
<dbReference type="GO" id="GO:0016197">
    <property type="term" value="P:endosomal transport"/>
    <property type="evidence" value="ECO:0007669"/>
    <property type="project" value="TreeGrafter"/>
</dbReference>
<name>A0AAD7VDG9_QUISA</name>
<dbReference type="KEGG" id="qsa:O6P43_009647"/>
<keyword evidence="1" id="KW-0072">Autophagy</keyword>
<dbReference type="InterPro" id="IPR039272">
    <property type="entry name" value="CLEC16A/TT9"/>
</dbReference>
<keyword evidence="4" id="KW-1185">Reference proteome</keyword>
<feature type="domain" description="FPL" evidence="2">
    <location>
        <begin position="42"/>
        <end position="192"/>
    </location>
</feature>
<dbReference type="InterPro" id="IPR019155">
    <property type="entry name" value="CLEC16A/TT9_N"/>
</dbReference>
<organism evidence="3 4">
    <name type="scientific">Quillaja saponaria</name>
    <name type="common">Soap bark tree</name>
    <dbReference type="NCBI Taxonomy" id="32244"/>
    <lineage>
        <taxon>Eukaryota</taxon>
        <taxon>Viridiplantae</taxon>
        <taxon>Streptophyta</taxon>
        <taxon>Embryophyta</taxon>
        <taxon>Tracheophyta</taxon>
        <taxon>Spermatophyta</taxon>
        <taxon>Magnoliopsida</taxon>
        <taxon>eudicotyledons</taxon>
        <taxon>Gunneridae</taxon>
        <taxon>Pentapetalae</taxon>
        <taxon>rosids</taxon>
        <taxon>fabids</taxon>
        <taxon>Fabales</taxon>
        <taxon>Quillajaceae</taxon>
        <taxon>Quillaja</taxon>
    </lineage>
</organism>
<sequence length="803" mass="91050">MWRTFWRSIDRFSLQHFKFVIEELQNIKVVDKQNRELVIDLLQSVVEIVTYGDRQDPLIFECFMEYQVLAEFVRMLKISRDSKIEGPLLQYLSIMIQNMDSEHSIYYCFSNDYINNIISHEYEFDGGDLAPYFVSFLRAVSSKVNRDTLCLLVKVHGDAVVSFPLYSEALKFACHGEKMIQTAVRALTLKIYNISNDMVYKFMTAPPVSEYFSVLVNGLRDQCLRLDAVLHAIEERGTQLRSKELILESDKIVDDMYYFKDILSVGEPRLSTLVTQNLLNSLVFPILFSVLNSNKKNGSDLSAITSLYIVSRLVQVVGGKCLINNVASAILYTFMISNGGVLSEECAFDGLDPWPNEVGRIFSSGSKSEGTESMKRILEDSMLSNSNATNCVEDKISVQRSGILAHVFSEDHILLLASLFLLLILTESKDLEYPLAPKIRLDRLQNKMVQNHDSSASEVVGGSILMRFIPEIIDSLLKILAIQPPLSVIMLWHTGWLLRMFLIFQSMRLSDNNLLLFATSYDQSCECLRKELDGIWFDYIPEILRNEWEICKRALEQSSLHKDPIFTLELSLHKLSTNGDTTSYFAWKRMVDTVKVFILHIQLKTFISKGELGENPLHNMMSSPPVDSRTIHASDVSSASFGSDVSLESGIPCKIAFSSAGIRDIYLIPVACGMTGKLLLTEKHPFRSRRGVVIALAPLAGLSPKIDENHPSWLHLRIRELEPRFGRSTDRGSQLKMSSVTDGRWTLGFPNAKSCEAAHMIILFEINKQRSFVENILSPLLQKDNLENFADIQHDKSCEDEGL</sequence>
<dbReference type="GO" id="GO:0005794">
    <property type="term" value="C:Golgi apparatus"/>
    <property type="evidence" value="ECO:0007669"/>
    <property type="project" value="TreeGrafter"/>
</dbReference>
<dbReference type="AlphaFoldDB" id="A0AAD7VDG9"/>
<dbReference type="Pfam" id="PF09758">
    <property type="entry name" value="FPL"/>
    <property type="match status" value="1"/>
</dbReference>
<dbReference type="GO" id="GO:0007034">
    <property type="term" value="P:vacuolar transport"/>
    <property type="evidence" value="ECO:0007669"/>
    <property type="project" value="TreeGrafter"/>
</dbReference>
<dbReference type="PANTHER" id="PTHR21481:SF0">
    <property type="entry name" value="PROTEIN CLEC16A"/>
    <property type="match status" value="1"/>
</dbReference>
<dbReference type="GO" id="GO:0006914">
    <property type="term" value="P:autophagy"/>
    <property type="evidence" value="ECO:0007669"/>
    <property type="project" value="UniProtKB-KW"/>
</dbReference>